<evidence type="ECO:0000256" key="3">
    <source>
        <dbReference type="SAM" id="Phobius"/>
    </source>
</evidence>
<evidence type="ECO:0000313" key="5">
    <source>
        <dbReference type="EMBL" id="DAD70107.1"/>
    </source>
</evidence>
<feature type="transmembrane region" description="Helical" evidence="3">
    <location>
        <begin position="159"/>
        <end position="180"/>
    </location>
</feature>
<feature type="coiled-coil region" evidence="1">
    <location>
        <begin position="727"/>
        <end position="761"/>
    </location>
</feature>
<evidence type="ECO:0000256" key="1">
    <source>
        <dbReference type="SAM" id="Coils"/>
    </source>
</evidence>
<evidence type="ECO:0000259" key="4">
    <source>
        <dbReference type="PROSITE" id="PS50192"/>
    </source>
</evidence>
<sequence>MFGTGKNVNTGNTYMTFLGKEALTARDDVKAVINEVEKLKNAAGQSISINDTAGIWGAFLLGKNNQNYDFSKSLGNDIIALRAYLDDVTNKGMSAADALNDVQVSVSGTTVEFEDFAKSIDTTGMHFDQAASIYIPAFIKQLTSAVTITTVMKGVLKGLVGIIGNLAVAAVASLAMGALIKAAEKAGEVLHNFKDNTFGKSLEEQKEQIDEMGQALDNTASSIDSYKSKITDLKDSIDSGTLSEQEAYQARKDLLEIQDELIQKYPEEASGIDLLNGSLETQLDLLNGITEAKARAYLSENNDIIQKSYEEMTKQRTYKSTGFDNYLEADSNDMSEIEKIAQKYADKGLAFAQYGSEKNGKARYDIEVTADVSQAKDAIDDFYNDVQKSNLISDDAKEALSSRLSQWSNEAKGIVDEYGDYAKQAAKYEIQLNDTWSKTYSDLEEAQETYNDAVAKNDDKAIAAALKKVKAAQDEFANTDIDNSFVQQYMQAQADQLDSATKLQAVQAGLSETFKGTTSNYKSLNDYLDVTDHKAEQLTDSITYNLNELKGLDDIDILNIGSLEKAGSASKNYTDEQIASYNRLKGVADQLGVSMDDLIDIFVKIGLVTSDNIKYTNEFTSSALTMATAASKAISSVTSILNSQGTGVNVDADSYSELIKDNAEYAAALQYSNGTMQLNREMAQQLTEAKVKESEAYIKVAYSQNQVKYEKVKNDLSYYTDEVRKSIEADADKLKQFDEEKAALESQSQALRDNCRSLQMQYSALMQASSAYQDWLNAQNATESGDMYDSAIEAKKALAEGLKNGKIGTVKWQAASEFLIPDDYEGTAAEYIKKLNRYFKQASDGSDDGSGINNFITDSLKAGLMKQESDGSIKILADKTTEDFAKELKLSPDAVQSIFGEMQEYGWTFDWGSMLGDPITNYKMQLDDIKDQMADLEPDSEAWQVLDARAEELESALDGLYQRSGLDQLADTVQQAKDNGVELSESAQQAADALDSAGRVQNELDIYDKQQEINEQQQNLTNTSDFENLAKLNQEMTELLQKRQQMGEPTDTEIELYLNQHADANGDIPSDVVEKMKNAGVIKVDTEADKSQLEQASDELDALNGKAKTPVKVTVNSSDAMTKISNLGTAIANLIKDYTINIKVNQSSSNSGSSGKNQKSTPYVAQYHGINGAYGGAFAGGRTLVGELGNELVVNPHSGKWYTVGDNGAEFVDLPKDAIVFDHSKTKKLLDQGFIGGRGVALASGTAMDSGSPGRGSYVGGNGYKVGQDPRVKSTYKATTASTKATKDNTTALEENKKALEKQKTALEKQKDALEKESNKLKIYGQAAINEIEKRITALNKEKDAQDKVYESQIKELEKRKEALQKANDEEDRAIKLAELQDALEKAKANRTVRIYNKNEGFVWRADQQAVSDAQNDLDDQKRQWKNDDILQAVDDEIERINNLKDAYDESIEAQIDDLDNMKEKWDEVISLIGTSWEYYQAQLAAAAEFNGMSLDGMAGALDGYKDDVIANMKAIGDTSAEIDRVTEAIDAFEEASSKSGGSGSGGSDAPESFGIDDGSTIGDGLFDGLSDSAKAAKEELDKLLERYEDLGDRNEGLSESQLALVDSISQMTVGTKEYSMANMELSDIQSIVGDRYTEMGDLAEQYRESVLTNNELTWEQKDALLSSFDEIVASYSTGYDTIGGLMQNYMDTLVSNTELSTADYQAQMDALVAFADQHGVSYDSIIQYLYNTEAELRNTGATTEEISSAMSSAVSAACSAMNASYDSVIAKLVELKKQQAAMNAVKGAAGGINANTVARYATGVIGAATTHIAITDEQGPEIKLRKPAAGNYSLVERGTSIIPAEPSANIWKMGLDPEQFISQHMPQRSIKSVEITQPDASGVSVSVGDIQMYGVNDVESFGRVIHERVGTIFAQEFSRR</sequence>
<keyword evidence="3" id="KW-1133">Transmembrane helix</keyword>
<keyword evidence="1" id="KW-0175">Coiled coil</keyword>
<keyword evidence="3" id="KW-0812">Transmembrane</keyword>
<proteinExistence type="predicted"/>
<dbReference type="EMBL" id="BK015861">
    <property type="protein sequence ID" value="DAD70107.1"/>
    <property type="molecule type" value="Genomic_DNA"/>
</dbReference>
<dbReference type="PANTHER" id="PTHR23159">
    <property type="entry name" value="CENTROSOMAL PROTEIN 2"/>
    <property type="match status" value="1"/>
</dbReference>
<dbReference type="PANTHER" id="PTHR23159:SF31">
    <property type="entry name" value="CENTROSOME-ASSOCIATED PROTEIN CEP250 ISOFORM X1"/>
    <property type="match status" value="1"/>
</dbReference>
<evidence type="ECO:0000256" key="2">
    <source>
        <dbReference type="SAM" id="MobiDB-lite"/>
    </source>
</evidence>
<feature type="coiled-coil region" evidence="1">
    <location>
        <begin position="1427"/>
        <end position="1465"/>
    </location>
</feature>
<reference evidence="5" key="1">
    <citation type="journal article" date="2021" name="Proc. Natl. Acad. Sci. U.S.A.">
        <title>A Catalog of Tens of Thousands of Viruses from Human Metagenomes Reveals Hidden Associations with Chronic Diseases.</title>
        <authorList>
            <person name="Tisza M.J."/>
            <person name="Buck C.B."/>
        </authorList>
    </citation>
    <scope>NUCLEOTIDE SEQUENCE</scope>
    <source>
        <strain evidence="5">Ct3o911</strain>
    </source>
</reference>
<feature type="coiled-coil region" evidence="1">
    <location>
        <begin position="1567"/>
        <end position="1601"/>
    </location>
</feature>
<accession>A0A8S5LJU0</accession>
<name>A0A8S5LJU0_9CAUD</name>
<feature type="region of interest" description="Disordered" evidence="2">
    <location>
        <begin position="1534"/>
        <end position="1555"/>
    </location>
</feature>
<feature type="domain" description="T-SNARE coiled-coil homology" evidence="4">
    <location>
        <begin position="198"/>
        <end position="233"/>
    </location>
</feature>
<dbReference type="PROSITE" id="PS50192">
    <property type="entry name" value="T_SNARE"/>
    <property type="match status" value="1"/>
</dbReference>
<protein>
    <submittedName>
        <fullName evidence="5">Chromosome segregation ATPase</fullName>
    </submittedName>
</protein>
<feature type="coiled-coil region" evidence="1">
    <location>
        <begin position="1283"/>
        <end position="1390"/>
    </location>
</feature>
<organism evidence="5">
    <name type="scientific">Siphoviridae sp. ct3o911</name>
    <dbReference type="NCBI Taxonomy" id="2827560"/>
    <lineage>
        <taxon>Viruses</taxon>
        <taxon>Duplodnaviria</taxon>
        <taxon>Heunggongvirae</taxon>
        <taxon>Uroviricota</taxon>
        <taxon>Caudoviricetes</taxon>
    </lineage>
</organism>
<keyword evidence="3" id="KW-0472">Membrane</keyword>
<dbReference type="InterPro" id="IPR000727">
    <property type="entry name" value="T_SNARE_dom"/>
</dbReference>